<dbReference type="AlphaFoldDB" id="A0A9X6Q3J3"/>
<protein>
    <submittedName>
        <fullName evidence="1">Uncharacterized protein</fullName>
    </submittedName>
</protein>
<dbReference type="Proteomes" id="UP000194551">
    <property type="component" value="Unassembled WGS sequence"/>
</dbReference>
<evidence type="ECO:0000313" key="1">
    <source>
        <dbReference type="EMBL" id="OUA02927.1"/>
    </source>
</evidence>
<name>A0A9X6Q3J3_BACTU</name>
<dbReference type="RefSeq" id="WP_053512279.1">
    <property type="nucleotide sequence ID" value="NZ_CAKJXA010000038.1"/>
</dbReference>
<sequence length="439" mass="51016">MDRELSLIEFNKTIEGNKSAFLCGNGFSINFDWDFGSIFDRLYSAHKELLYNSLYSTKGSALFNKKCKQNYNNLKQRLRYVSEADLYKIFEDALLFAESMKKCPILIEELLELNMVDNLVFKLSQIDILNQICDIGSTKGVRFVNIEYWPVLIYFYFTIKKINPSYYTFPDKNSFIDSVKIGDISNISFEGGNDLIEKVLLNGFTIYYRLLFSIAIFAKGKAIDISLLSNIDLLNQNTINELLEKFDSLITLNYDHILENLTGRDITHLHGEFVKEKKEFVHNQSLGLDCNYGHISFSDILIGDFFVLKNKSNVVSHLASKKSYVNKPIDLVSSKIDKIIRNNRINTFVLFGMSIANDQHILRSIMVAFYEEKIKNPRIIYCYFNEEEKNIFSEQYNLCITFSEDLNKYVDGIEVNYMKTQYILNSYFIKNVLIDKVVN</sequence>
<reference evidence="1 2" key="1">
    <citation type="submission" date="2016-10" db="EMBL/GenBank/DDBJ databases">
        <title>Comparative genomics of Bacillus thuringiensis reveals a path to pathogens against multiple invertebrate hosts.</title>
        <authorList>
            <person name="Zheng J."/>
            <person name="Gao Q."/>
            <person name="Liu H."/>
            <person name="Peng D."/>
            <person name="Ruan L."/>
            <person name="Sun M."/>
        </authorList>
    </citation>
    <scope>NUCLEOTIDE SEQUENCE [LARGE SCALE GENOMIC DNA]</scope>
    <source>
        <strain evidence="1">HD5</strain>
    </source>
</reference>
<evidence type="ECO:0000313" key="2">
    <source>
        <dbReference type="Proteomes" id="UP000194551"/>
    </source>
</evidence>
<gene>
    <name evidence="1" type="ORF">BK774_14615</name>
</gene>
<accession>A0A9X6Q3J3</accession>
<proteinExistence type="predicted"/>
<organism evidence="1 2">
    <name type="scientific">Bacillus thuringiensis</name>
    <dbReference type="NCBI Taxonomy" id="1428"/>
    <lineage>
        <taxon>Bacteria</taxon>
        <taxon>Bacillati</taxon>
        <taxon>Bacillota</taxon>
        <taxon>Bacilli</taxon>
        <taxon>Bacillales</taxon>
        <taxon>Bacillaceae</taxon>
        <taxon>Bacillus</taxon>
        <taxon>Bacillus cereus group</taxon>
    </lineage>
</organism>
<dbReference type="EMBL" id="NFEM01000071">
    <property type="protein sequence ID" value="OUA02927.1"/>
    <property type="molecule type" value="Genomic_DNA"/>
</dbReference>
<comment type="caution">
    <text evidence="1">The sequence shown here is derived from an EMBL/GenBank/DDBJ whole genome shotgun (WGS) entry which is preliminary data.</text>
</comment>